<gene>
    <name evidence="2" type="ORF">CRG98_011884</name>
</gene>
<dbReference type="Proteomes" id="UP000233551">
    <property type="component" value="Unassembled WGS sequence"/>
</dbReference>
<dbReference type="AlphaFoldDB" id="A0A2I0KGS6"/>
<protein>
    <submittedName>
        <fullName evidence="2">Uncharacterized protein</fullName>
    </submittedName>
</protein>
<accession>A0A2I0KGS6</accession>
<evidence type="ECO:0000256" key="1">
    <source>
        <dbReference type="SAM" id="MobiDB-lite"/>
    </source>
</evidence>
<reference evidence="2 3" key="1">
    <citation type="submission" date="2017-11" db="EMBL/GenBank/DDBJ databases">
        <title>De-novo sequencing of pomegranate (Punica granatum L.) genome.</title>
        <authorList>
            <person name="Akparov Z."/>
            <person name="Amiraslanov A."/>
            <person name="Hajiyeva S."/>
            <person name="Abbasov M."/>
            <person name="Kaur K."/>
            <person name="Hamwieh A."/>
            <person name="Solovyev V."/>
            <person name="Salamov A."/>
            <person name="Braich B."/>
            <person name="Kosarev P."/>
            <person name="Mahmoud A."/>
            <person name="Hajiyev E."/>
            <person name="Babayeva S."/>
            <person name="Izzatullayeva V."/>
            <person name="Mammadov A."/>
            <person name="Mammadov A."/>
            <person name="Sharifova S."/>
            <person name="Ojaghi J."/>
            <person name="Eynullazada K."/>
            <person name="Bayramov B."/>
            <person name="Abdulazimova A."/>
            <person name="Shahmuradov I."/>
        </authorList>
    </citation>
    <scope>NUCLEOTIDE SEQUENCE [LARGE SCALE GENOMIC DNA]</scope>
    <source>
        <strain evidence="3">cv. AG2017</strain>
        <tissue evidence="2">Leaf</tissue>
    </source>
</reference>
<name>A0A2I0KGS6_PUNGR</name>
<sequence length="107" mass="12328">MLRWSGNIYQSVSTFDIHRQFLYEIILRADFSTLGMIERGCASLCTVKVMLFVFLMNSPWEDRKFSSAEAREEMSGHRRNAGIESACSSSVKRPWTAQRNTRSRDGI</sequence>
<proteinExistence type="predicted"/>
<evidence type="ECO:0000313" key="2">
    <source>
        <dbReference type="EMBL" id="PKI67671.1"/>
    </source>
</evidence>
<keyword evidence="3" id="KW-1185">Reference proteome</keyword>
<feature type="region of interest" description="Disordered" evidence="1">
    <location>
        <begin position="76"/>
        <end position="107"/>
    </location>
</feature>
<comment type="caution">
    <text evidence="2">The sequence shown here is derived from an EMBL/GenBank/DDBJ whole genome shotgun (WGS) entry which is preliminary data.</text>
</comment>
<dbReference type="EMBL" id="PGOL01000589">
    <property type="protein sequence ID" value="PKI67671.1"/>
    <property type="molecule type" value="Genomic_DNA"/>
</dbReference>
<evidence type="ECO:0000313" key="3">
    <source>
        <dbReference type="Proteomes" id="UP000233551"/>
    </source>
</evidence>
<organism evidence="2 3">
    <name type="scientific">Punica granatum</name>
    <name type="common">Pomegranate</name>
    <dbReference type="NCBI Taxonomy" id="22663"/>
    <lineage>
        <taxon>Eukaryota</taxon>
        <taxon>Viridiplantae</taxon>
        <taxon>Streptophyta</taxon>
        <taxon>Embryophyta</taxon>
        <taxon>Tracheophyta</taxon>
        <taxon>Spermatophyta</taxon>
        <taxon>Magnoliopsida</taxon>
        <taxon>eudicotyledons</taxon>
        <taxon>Gunneridae</taxon>
        <taxon>Pentapetalae</taxon>
        <taxon>rosids</taxon>
        <taxon>malvids</taxon>
        <taxon>Myrtales</taxon>
        <taxon>Lythraceae</taxon>
        <taxon>Punica</taxon>
    </lineage>
</organism>